<dbReference type="AlphaFoldDB" id="A0A2M7T6B2"/>
<gene>
    <name evidence="11" type="ORF">COY37_08765</name>
</gene>
<comment type="caution">
    <text evidence="11">The sequence shown here is derived from an EMBL/GenBank/DDBJ whole genome shotgun (WGS) entry which is preliminary data.</text>
</comment>
<feature type="transmembrane region" description="Helical" evidence="10">
    <location>
        <begin position="78"/>
        <end position="102"/>
    </location>
</feature>
<feature type="transmembrane region" description="Helical" evidence="10">
    <location>
        <begin position="159"/>
        <end position="184"/>
    </location>
</feature>
<dbReference type="NCBIfam" id="TIGR01400">
    <property type="entry name" value="fliR"/>
    <property type="match status" value="1"/>
</dbReference>
<dbReference type="PRINTS" id="PR00953">
    <property type="entry name" value="TYPE3IMRPROT"/>
</dbReference>
<evidence type="ECO:0000256" key="8">
    <source>
        <dbReference type="ARBA" id="ARBA00023143"/>
    </source>
</evidence>
<dbReference type="GO" id="GO:0006605">
    <property type="term" value="P:protein targeting"/>
    <property type="evidence" value="ECO:0007669"/>
    <property type="project" value="UniProtKB-UniRule"/>
</dbReference>
<comment type="subcellular location">
    <subcellularLocation>
        <location evidence="10">Cell membrane</location>
        <topology evidence="10">Multi-pass membrane protein</topology>
    </subcellularLocation>
    <subcellularLocation>
        <location evidence="10">Bacterial flagellum basal body</location>
    </subcellularLocation>
</comment>
<dbReference type="GO" id="GO:0009425">
    <property type="term" value="C:bacterial-type flagellum basal body"/>
    <property type="evidence" value="ECO:0007669"/>
    <property type="project" value="UniProtKB-SubCell"/>
</dbReference>
<evidence type="ECO:0000256" key="10">
    <source>
        <dbReference type="RuleBase" id="RU362071"/>
    </source>
</evidence>
<dbReference type="Pfam" id="PF01311">
    <property type="entry name" value="Bac_export_1"/>
    <property type="match status" value="1"/>
</dbReference>
<comment type="similarity">
    <text evidence="2 10">Belongs to the FliR/MopE/SpaR family.</text>
</comment>
<evidence type="ECO:0000256" key="7">
    <source>
        <dbReference type="ARBA" id="ARBA00023136"/>
    </source>
</evidence>
<evidence type="ECO:0000256" key="5">
    <source>
        <dbReference type="ARBA" id="ARBA00022692"/>
    </source>
</evidence>
<evidence type="ECO:0000313" key="12">
    <source>
        <dbReference type="Proteomes" id="UP000230956"/>
    </source>
</evidence>
<reference evidence="12" key="1">
    <citation type="submission" date="2017-09" db="EMBL/GenBank/DDBJ databases">
        <title>Depth-based differentiation of microbial function through sediment-hosted aquifers and enrichment of novel symbionts in the deep terrestrial subsurface.</title>
        <authorList>
            <person name="Probst A.J."/>
            <person name="Ladd B."/>
            <person name="Jarett J.K."/>
            <person name="Geller-Mcgrath D.E."/>
            <person name="Sieber C.M.K."/>
            <person name="Emerson J.B."/>
            <person name="Anantharaman K."/>
            <person name="Thomas B.C."/>
            <person name="Malmstrom R."/>
            <person name="Stieglmeier M."/>
            <person name="Klingl A."/>
            <person name="Woyke T."/>
            <person name="Ryan C.M."/>
            <person name="Banfield J.F."/>
        </authorList>
    </citation>
    <scope>NUCLEOTIDE SEQUENCE [LARGE SCALE GENOMIC DNA]</scope>
</reference>
<keyword evidence="5 10" id="KW-0812">Transmembrane</keyword>
<keyword evidence="6 10" id="KW-1133">Transmembrane helix</keyword>
<dbReference type="Proteomes" id="UP000230956">
    <property type="component" value="Unassembled WGS sequence"/>
</dbReference>
<dbReference type="RefSeq" id="WP_286677722.1">
    <property type="nucleotide sequence ID" value="NZ_MNXI01000027.1"/>
</dbReference>
<dbReference type="EMBL" id="PFNG01000205">
    <property type="protein sequence ID" value="PIZ36381.1"/>
    <property type="molecule type" value="Genomic_DNA"/>
</dbReference>
<dbReference type="PANTHER" id="PTHR30065">
    <property type="entry name" value="FLAGELLAR BIOSYNTHETIC PROTEIN FLIR"/>
    <property type="match status" value="1"/>
</dbReference>
<dbReference type="GO" id="GO:0005886">
    <property type="term" value="C:plasma membrane"/>
    <property type="evidence" value="ECO:0007669"/>
    <property type="project" value="UniProtKB-SubCell"/>
</dbReference>
<evidence type="ECO:0000256" key="3">
    <source>
        <dbReference type="ARBA" id="ARBA00021717"/>
    </source>
</evidence>
<keyword evidence="4 10" id="KW-1003">Cell membrane</keyword>
<keyword evidence="8 10" id="KW-0975">Bacterial flagellum</keyword>
<proteinExistence type="inferred from homology"/>
<evidence type="ECO:0000256" key="2">
    <source>
        <dbReference type="ARBA" id="ARBA00009772"/>
    </source>
</evidence>
<feature type="transmembrane region" description="Helical" evidence="10">
    <location>
        <begin position="220"/>
        <end position="241"/>
    </location>
</feature>
<comment type="function">
    <text evidence="1 10">Role in flagellar biosynthesis.</text>
</comment>
<accession>A0A2M7T6B2</accession>
<dbReference type="InterPro" id="IPR006303">
    <property type="entry name" value="FliR"/>
</dbReference>
<evidence type="ECO:0000256" key="6">
    <source>
        <dbReference type="ARBA" id="ARBA00022989"/>
    </source>
</evidence>
<evidence type="ECO:0000256" key="9">
    <source>
        <dbReference type="NCBIfam" id="TIGR01400"/>
    </source>
</evidence>
<dbReference type="InterPro" id="IPR002010">
    <property type="entry name" value="T3SS_IM_R"/>
</dbReference>
<dbReference type="PANTHER" id="PTHR30065:SF1">
    <property type="entry name" value="SURFACE PRESENTATION OF ANTIGENS PROTEIN SPAR"/>
    <property type="match status" value="1"/>
</dbReference>
<evidence type="ECO:0000256" key="4">
    <source>
        <dbReference type="ARBA" id="ARBA00022475"/>
    </source>
</evidence>
<evidence type="ECO:0000313" key="11">
    <source>
        <dbReference type="EMBL" id="PIZ36381.1"/>
    </source>
</evidence>
<protein>
    <recommendedName>
        <fullName evidence="3 9">Flagellar biosynthetic protein FliR</fullName>
    </recommendedName>
</protein>
<sequence>MDIFQPDVKHILTFLLILTRVSGVFFLAPVLGSRNIPTQVKIGLALMTSIALFPFIPSPQIDKSIDMINFTLLIAKELSVGAVIGFTANLVFMGFLLAGQIIDFQMGFSMVNVVDPLSNLSVSIMGQFNNLLAVLIFLAINGHYYLLTALAKSFEIVPLTTFAITPGVTENFLGMIVNMFIIGLKVGGPAIGVLFMTDLAMGLVSRAVPQINIFIVGMPLKIAIGFATVIAMLAFFSAYVVKIFGQMPDQLLGAIK</sequence>
<feature type="transmembrane region" description="Helical" evidence="10">
    <location>
        <begin position="12"/>
        <end position="32"/>
    </location>
</feature>
<name>A0A2M7T6B2_9ACTN</name>
<feature type="transmembrane region" description="Helical" evidence="10">
    <location>
        <begin position="122"/>
        <end position="147"/>
    </location>
</feature>
<dbReference type="GO" id="GO:0044780">
    <property type="term" value="P:bacterial-type flagellum assembly"/>
    <property type="evidence" value="ECO:0007669"/>
    <property type="project" value="UniProtKB-UniRule"/>
</dbReference>
<keyword evidence="7 10" id="KW-0472">Membrane</keyword>
<organism evidence="11 12">
    <name type="scientific">Candidatus Aquicultor secundus</name>
    <dbReference type="NCBI Taxonomy" id="1973895"/>
    <lineage>
        <taxon>Bacteria</taxon>
        <taxon>Bacillati</taxon>
        <taxon>Actinomycetota</taxon>
        <taxon>Candidatus Aquicultoria</taxon>
        <taxon>Candidatus Aquicultorales</taxon>
        <taxon>Candidatus Aquicultoraceae</taxon>
        <taxon>Candidatus Aquicultor</taxon>
    </lineage>
</organism>
<evidence type="ECO:0000256" key="1">
    <source>
        <dbReference type="ARBA" id="ARBA00002578"/>
    </source>
</evidence>